<dbReference type="OrthoDB" id="2596481at2759"/>
<protein>
    <submittedName>
        <fullName evidence="2">Uncharacterized protein</fullName>
    </submittedName>
</protein>
<comment type="caution">
    <text evidence="2">The sequence shown here is derived from an EMBL/GenBank/DDBJ whole genome shotgun (WGS) entry which is preliminary data.</text>
</comment>
<name>A0A369JU72_HYPMA</name>
<accession>A0A369JU72</accession>
<organism evidence="2 3">
    <name type="scientific">Hypsizygus marmoreus</name>
    <name type="common">White beech mushroom</name>
    <name type="synonym">Agaricus marmoreus</name>
    <dbReference type="NCBI Taxonomy" id="39966"/>
    <lineage>
        <taxon>Eukaryota</taxon>
        <taxon>Fungi</taxon>
        <taxon>Dikarya</taxon>
        <taxon>Basidiomycota</taxon>
        <taxon>Agaricomycotina</taxon>
        <taxon>Agaricomycetes</taxon>
        <taxon>Agaricomycetidae</taxon>
        <taxon>Agaricales</taxon>
        <taxon>Tricholomatineae</taxon>
        <taxon>Lyophyllaceae</taxon>
        <taxon>Hypsizygus</taxon>
    </lineage>
</organism>
<evidence type="ECO:0000256" key="1">
    <source>
        <dbReference type="SAM" id="MobiDB-lite"/>
    </source>
</evidence>
<reference evidence="2" key="1">
    <citation type="submission" date="2018-04" db="EMBL/GenBank/DDBJ databases">
        <title>Whole genome sequencing of Hypsizygus marmoreus.</title>
        <authorList>
            <person name="Choi I.-G."/>
            <person name="Min B."/>
            <person name="Kim J.-G."/>
            <person name="Kim S."/>
            <person name="Oh Y.-L."/>
            <person name="Kong W.-S."/>
            <person name="Park H."/>
            <person name="Jeong J."/>
            <person name="Song E.-S."/>
        </authorList>
    </citation>
    <scope>NUCLEOTIDE SEQUENCE [LARGE SCALE GENOMIC DNA]</scope>
    <source>
        <strain evidence="2">51987-8</strain>
    </source>
</reference>
<feature type="region of interest" description="Disordered" evidence="1">
    <location>
        <begin position="70"/>
        <end position="212"/>
    </location>
</feature>
<evidence type="ECO:0000313" key="3">
    <source>
        <dbReference type="Proteomes" id="UP000076154"/>
    </source>
</evidence>
<feature type="compositionally biased region" description="Low complexity" evidence="1">
    <location>
        <begin position="157"/>
        <end position="184"/>
    </location>
</feature>
<feature type="compositionally biased region" description="Basic and acidic residues" evidence="1">
    <location>
        <begin position="110"/>
        <end position="121"/>
    </location>
</feature>
<feature type="compositionally biased region" description="Basic residues" evidence="1">
    <location>
        <begin position="145"/>
        <end position="156"/>
    </location>
</feature>
<dbReference type="InParanoid" id="A0A369JU72"/>
<gene>
    <name evidence="2" type="ORF">Hypma_008769</name>
</gene>
<sequence length="355" mass="37985">MAAPNVLGSPTISAVSSTSSFIMLSTRSLSQGMTTSSEDSDDEIVYSVSESSLSSSSIYSSANEHLSDDDFVVLSRPKSPVPTGLSTPNDDSDGPRALTPVLTRLTSDLGKMDIQDTRRCSESQSPSPSSKENVAVAKGENGGGKFKKQQKKRTRARSSSDSRSAADSYPSPAPSPALSSKRAATPPSPSPKHIKEAVKPKGKKKRAPKAIGLGARPVVDDISERLSEFGEVAPTEPTMYEEAVRYITSFLSNPEARRNSACRLTLLQALIIELGLATSALPASLTAAKAFLKSRVFLNVREYLAVRGQGPAAVQRIMHPSRSSLIKDIRKKGKKAPLAWVKESGLQVLLVQCYH</sequence>
<evidence type="ECO:0000313" key="2">
    <source>
        <dbReference type="EMBL" id="RDB24077.1"/>
    </source>
</evidence>
<keyword evidence="3" id="KW-1185">Reference proteome</keyword>
<dbReference type="EMBL" id="LUEZ02000045">
    <property type="protein sequence ID" value="RDB24077.1"/>
    <property type="molecule type" value="Genomic_DNA"/>
</dbReference>
<proteinExistence type="predicted"/>
<dbReference type="AlphaFoldDB" id="A0A369JU72"/>
<dbReference type="Proteomes" id="UP000076154">
    <property type="component" value="Unassembled WGS sequence"/>
</dbReference>